<dbReference type="RefSeq" id="WP_278059446.1">
    <property type="nucleotide sequence ID" value="NZ_CP121247.1"/>
</dbReference>
<comment type="caution">
    <text evidence="2">The sequence shown here is derived from an EMBL/GenBank/DDBJ whole genome shotgun (WGS) entry which is preliminary data.</text>
</comment>
<evidence type="ECO:0000259" key="1">
    <source>
        <dbReference type="Pfam" id="PF09860"/>
    </source>
</evidence>
<reference evidence="2 3" key="1">
    <citation type="submission" date="2023-07" db="EMBL/GenBank/DDBJ databases">
        <title>Sequencing the genomes of 1000 actinobacteria strains.</title>
        <authorList>
            <person name="Klenk H.-P."/>
        </authorList>
    </citation>
    <scope>NUCLEOTIDE SEQUENCE [LARGE SCALE GENOMIC DNA]</scope>
    <source>
        <strain evidence="2 3">DSM 102162</strain>
    </source>
</reference>
<dbReference type="Pfam" id="PF09860">
    <property type="entry name" value="DUF2087"/>
    <property type="match status" value="1"/>
</dbReference>
<dbReference type="InterPro" id="IPR018656">
    <property type="entry name" value="DUF2087"/>
</dbReference>
<name>A0ABT9ND41_9ACTO</name>
<evidence type="ECO:0000313" key="2">
    <source>
        <dbReference type="EMBL" id="MDP9801435.1"/>
    </source>
</evidence>
<gene>
    <name evidence="2" type="ORF">J2S49_001511</name>
</gene>
<feature type="domain" description="DUF2087" evidence="1">
    <location>
        <begin position="98"/>
        <end position="153"/>
    </location>
</feature>
<accession>A0ABT9ND41</accession>
<sequence>MNSPLNASDTSVVKRARVVLAAIANPKFRHKLTQVLAGTCADTANLPFDWAHGEQIDTKLLRSTLAGLEGLLDEHLITRVERISIVPAREDELQALSAQLITTVFSRIAPRTKLSETELNAALAMFVSDVANVRRAAVDAGILQRTPDGREYYLAL</sequence>
<evidence type="ECO:0000313" key="3">
    <source>
        <dbReference type="Proteomes" id="UP001235966"/>
    </source>
</evidence>
<organism evidence="2 3">
    <name type="scientific">Arcanobacterium wilhelmae</name>
    <dbReference type="NCBI Taxonomy" id="1803177"/>
    <lineage>
        <taxon>Bacteria</taxon>
        <taxon>Bacillati</taxon>
        <taxon>Actinomycetota</taxon>
        <taxon>Actinomycetes</taxon>
        <taxon>Actinomycetales</taxon>
        <taxon>Actinomycetaceae</taxon>
        <taxon>Arcanobacterium</taxon>
    </lineage>
</organism>
<keyword evidence="3" id="KW-1185">Reference proteome</keyword>
<dbReference type="EMBL" id="JAUSQW010000001">
    <property type="protein sequence ID" value="MDP9801435.1"/>
    <property type="molecule type" value="Genomic_DNA"/>
</dbReference>
<protein>
    <recommendedName>
        <fullName evidence="1">DUF2087 domain-containing protein</fullName>
    </recommendedName>
</protein>
<dbReference type="Proteomes" id="UP001235966">
    <property type="component" value="Unassembled WGS sequence"/>
</dbReference>
<proteinExistence type="predicted"/>